<dbReference type="Proteomes" id="UP001194696">
    <property type="component" value="Unassembled WGS sequence"/>
</dbReference>
<keyword evidence="1" id="KW-1133">Transmembrane helix</keyword>
<evidence type="ECO:0000313" key="3">
    <source>
        <dbReference type="Proteomes" id="UP001194696"/>
    </source>
</evidence>
<accession>A0ABQ7JNY3</accession>
<feature type="transmembrane region" description="Helical" evidence="1">
    <location>
        <begin position="346"/>
        <end position="368"/>
    </location>
</feature>
<keyword evidence="3" id="KW-1185">Reference proteome</keyword>
<organism evidence="2 3">
    <name type="scientific">Linnemannia gamsii</name>
    <dbReference type="NCBI Taxonomy" id="64522"/>
    <lineage>
        <taxon>Eukaryota</taxon>
        <taxon>Fungi</taxon>
        <taxon>Fungi incertae sedis</taxon>
        <taxon>Mucoromycota</taxon>
        <taxon>Mortierellomycotina</taxon>
        <taxon>Mortierellomycetes</taxon>
        <taxon>Mortierellales</taxon>
        <taxon>Mortierellaceae</taxon>
        <taxon>Linnemannia</taxon>
    </lineage>
</organism>
<keyword evidence="1" id="KW-0812">Transmembrane</keyword>
<evidence type="ECO:0000256" key="1">
    <source>
        <dbReference type="SAM" id="Phobius"/>
    </source>
</evidence>
<sequence length="437" mass="48504">MKDALESALNNTYAIPRASPTKLYRPRLSNYDVSCDQLNLQVSANVGNDSIFLPNAGCANLTIFPSYTMDTNLTGSYFVQESKSRSKIVIPGIGTRLMPFETVAEAALLLRLKITDQDFCVLQDKNLQIFFGARIGLSSPPLTVVTRCQHPSGEMVILAASTVRFSVPDPKMFRTITTSIFETQDELLSSMEASVNNGTLINQSADRLAQVTVMEIKIIGTEVSVLMCIGNKQDFVPRLVCVYAIVNILITKARPANPDITQKFPENGISSVAPNVAIIITLIHLPTILQKKPSFAVPKILNSSSITAVYFALLGQNFVLDWEASMLYIAYDTVEIFKGYEIPAGLFHSMVGVIVVCIMFCVATEYFVEARYKRSLFWQVSQELVPPESKNSPQLLRFDTTNLEFEGRRIVSTKAPQMLKETAIYQRLVVESQNPLV</sequence>
<name>A0ABQ7JNY3_9FUNG</name>
<reference evidence="2 3" key="1">
    <citation type="journal article" date="2020" name="Fungal Divers.">
        <title>Resolving the Mortierellaceae phylogeny through synthesis of multi-gene phylogenetics and phylogenomics.</title>
        <authorList>
            <person name="Vandepol N."/>
            <person name="Liber J."/>
            <person name="Desiro A."/>
            <person name="Na H."/>
            <person name="Kennedy M."/>
            <person name="Barry K."/>
            <person name="Grigoriev I.V."/>
            <person name="Miller A.N."/>
            <person name="O'Donnell K."/>
            <person name="Stajich J.E."/>
            <person name="Bonito G."/>
        </authorList>
    </citation>
    <scope>NUCLEOTIDE SEQUENCE [LARGE SCALE GENOMIC DNA]</scope>
    <source>
        <strain evidence="2 3">AD045</strain>
    </source>
</reference>
<dbReference type="EMBL" id="JAAAIM010001093">
    <property type="protein sequence ID" value="KAG0282281.1"/>
    <property type="molecule type" value="Genomic_DNA"/>
</dbReference>
<proteinExistence type="predicted"/>
<protein>
    <submittedName>
        <fullName evidence="2">Uncharacterized protein</fullName>
    </submittedName>
</protein>
<comment type="caution">
    <text evidence="2">The sequence shown here is derived from an EMBL/GenBank/DDBJ whole genome shotgun (WGS) entry which is preliminary data.</text>
</comment>
<gene>
    <name evidence="2" type="ORF">BGZ96_000636</name>
</gene>
<evidence type="ECO:0000313" key="2">
    <source>
        <dbReference type="EMBL" id="KAG0282281.1"/>
    </source>
</evidence>
<keyword evidence="1" id="KW-0472">Membrane</keyword>